<gene>
    <name evidence="2" type="ORF">ACFFRO_07935</name>
</gene>
<feature type="transmembrane region" description="Helical" evidence="1">
    <location>
        <begin position="20"/>
        <end position="43"/>
    </location>
</feature>
<dbReference type="InterPro" id="IPR036388">
    <property type="entry name" value="WH-like_DNA-bd_sf"/>
</dbReference>
<dbReference type="Pfam" id="PF13412">
    <property type="entry name" value="HTH_24"/>
    <property type="match status" value="1"/>
</dbReference>
<dbReference type="Gene3D" id="1.10.10.10">
    <property type="entry name" value="Winged helix-like DNA-binding domain superfamily/Winged helix DNA-binding domain"/>
    <property type="match status" value="1"/>
</dbReference>
<keyword evidence="1" id="KW-0472">Membrane</keyword>
<evidence type="ECO:0000313" key="2">
    <source>
        <dbReference type="EMBL" id="MFB9735062.1"/>
    </source>
</evidence>
<dbReference type="RefSeq" id="WP_385858414.1">
    <property type="nucleotide sequence ID" value="NZ_JBHMAR010000006.1"/>
</dbReference>
<evidence type="ECO:0000313" key="3">
    <source>
        <dbReference type="Proteomes" id="UP001589703"/>
    </source>
</evidence>
<sequence length="122" mass="13040">MLFVLGGLNVWGSRTAGNYLAVSTGLCVSACAAVSLFGDNLFLRGHRADRVVLAHVARHPGATTRQVAQTLGVSERRVTANLDRLTGDGPLMVAPRQRSRSLALTCRLRGRADTGPVMRRAT</sequence>
<comment type="caution">
    <text evidence="2">The sequence shown here is derived from an EMBL/GenBank/DDBJ whole genome shotgun (WGS) entry which is preliminary data.</text>
</comment>
<keyword evidence="1" id="KW-0812">Transmembrane</keyword>
<keyword evidence="3" id="KW-1185">Reference proteome</keyword>
<keyword evidence="1" id="KW-1133">Transmembrane helix</keyword>
<protein>
    <submittedName>
        <fullName evidence="2">Winged helix-turn-helix transcriptional regulator</fullName>
    </submittedName>
</protein>
<name>A0ABV5VB90_9ACTN</name>
<dbReference type="InterPro" id="IPR036390">
    <property type="entry name" value="WH_DNA-bd_sf"/>
</dbReference>
<proteinExistence type="predicted"/>
<evidence type="ECO:0000256" key="1">
    <source>
        <dbReference type="SAM" id="Phobius"/>
    </source>
</evidence>
<organism evidence="2 3">
    <name type="scientific">Streptomyces thermocoprophilus</name>
    <dbReference type="NCBI Taxonomy" id="78356"/>
    <lineage>
        <taxon>Bacteria</taxon>
        <taxon>Bacillati</taxon>
        <taxon>Actinomycetota</taxon>
        <taxon>Actinomycetes</taxon>
        <taxon>Kitasatosporales</taxon>
        <taxon>Streptomycetaceae</taxon>
        <taxon>Streptomyces</taxon>
    </lineage>
</organism>
<accession>A0ABV5VB90</accession>
<reference evidence="2 3" key="1">
    <citation type="submission" date="2024-09" db="EMBL/GenBank/DDBJ databases">
        <authorList>
            <person name="Sun Q."/>
            <person name="Mori K."/>
        </authorList>
    </citation>
    <scope>NUCLEOTIDE SEQUENCE [LARGE SCALE GENOMIC DNA]</scope>
    <source>
        <strain evidence="2 3">JCM 10918</strain>
    </source>
</reference>
<dbReference type="EMBL" id="JBHMAR010000006">
    <property type="protein sequence ID" value="MFB9735062.1"/>
    <property type="molecule type" value="Genomic_DNA"/>
</dbReference>
<dbReference type="Proteomes" id="UP001589703">
    <property type="component" value="Unassembled WGS sequence"/>
</dbReference>
<dbReference type="SUPFAM" id="SSF46785">
    <property type="entry name" value="Winged helix' DNA-binding domain"/>
    <property type="match status" value="1"/>
</dbReference>